<dbReference type="EMBL" id="JAOQAZ010000035">
    <property type="protein sequence ID" value="KAJ4248764.1"/>
    <property type="molecule type" value="Genomic_DNA"/>
</dbReference>
<keyword evidence="5" id="KW-0326">Glycosidase</keyword>
<keyword evidence="9" id="KW-1185">Reference proteome</keyword>
<evidence type="ECO:0000256" key="7">
    <source>
        <dbReference type="RuleBase" id="RU003690"/>
    </source>
</evidence>
<dbReference type="GO" id="GO:0080079">
    <property type="term" value="F:cellobiose glucosidase activity"/>
    <property type="evidence" value="ECO:0007669"/>
    <property type="project" value="UniProtKB-ARBA"/>
</dbReference>
<comment type="similarity">
    <text evidence="2 7">Belongs to the glycosyl hydrolase 1 family.</text>
</comment>
<dbReference type="Proteomes" id="UP001152049">
    <property type="component" value="Unassembled WGS sequence"/>
</dbReference>
<proteinExistence type="inferred from homology"/>
<evidence type="ECO:0000313" key="8">
    <source>
        <dbReference type="EMBL" id="KAJ4248764.1"/>
    </source>
</evidence>
<evidence type="ECO:0000256" key="6">
    <source>
        <dbReference type="ARBA" id="ARBA00056775"/>
    </source>
</evidence>
<evidence type="ECO:0000256" key="3">
    <source>
        <dbReference type="ARBA" id="ARBA00012744"/>
    </source>
</evidence>
<evidence type="ECO:0000256" key="1">
    <source>
        <dbReference type="ARBA" id="ARBA00000448"/>
    </source>
</evidence>
<dbReference type="PRINTS" id="PR00131">
    <property type="entry name" value="GLHYDRLASE1"/>
</dbReference>
<comment type="function">
    <text evidence="6">Plays an important role in cellulose degradation. Shows hydrolytic activity against several glycosidic compounds.</text>
</comment>
<dbReference type="InterPro" id="IPR033132">
    <property type="entry name" value="GH_1_N_CS"/>
</dbReference>
<dbReference type="EC" id="3.2.1.21" evidence="3"/>
<protein>
    <recommendedName>
        <fullName evidence="3">beta-glucosidase</fullName>
        <ecNumber evidence="3">3.2.1.21</ecNumber>
    </recommendedName>
</protein>
<evidence type="ECO:0000256" key="2">
    <source>
        <dbReference type="ARBA" id="ARBA00010838"/>
    </source>
</evidence>
<dbReference type="InterPro" id="IPR001360">
    <property type="entry name" value="Glyco_hydro_1"/>
</dbReference>
<evidence type="ECO:0000256" key="4">
    <source>
        <dbReference type="ARBA" id="ARBA00022801"/>
    </source>
</evidence>
<comment type="caution">
    <text evidence="8">The sequence shown here is derived from an EMBL/GenBank/DDBJ whole genome shotgun (WGS) entry which is preliminary data.</text>
</comment>
<name>A0A9W8RNW8_9HYPO</name>
<dbReference type="GO" id="GO:0030245">
    <property type="term" value="P:cellulose catabolic process"/>
    <property type="evidence" value="ECO:0007669"/>
    <property type="project" value="UniProtKB-ARBA"/>
</dbReference>
<dbReference type="PANTHER" id="PTHR10353:SF36">
    <property type="entry name" value="LP05116P"/>
    <property type="match status" value="1"/>
</dbReference>
<dbReference type="Pfam" id="PF00232">
    <property type="entry name" value="Glyco_hydro_1"/>
    <property type="match status" value="1"/>
</dbReference>
<dbReference type="Gene3D" id="3.20.20.80">
    <property type="entry name" value="Glycosidases"/>
    <property type="match status" value="1"/>
</dbReference>
<dbReference type="OrthoDB" id="65569at2759"/>
<dbReference type="PANTHER" id="PTHR10353">
    <property type="entry name" value="GLYCOSYL HYDROLASE"/>
    <property type="match status" value="1"/>
</dbReference>
<accession>A0A9W8RNW8</accession>
<dbReference type="InterPro" id="IPR017853">
    <property type="entry name" value="GH"/>
</dbReference>
<sequence length="475" mass="54132">MSLPKDFVWGYGTASYQVEGAARTDGRGPSIWDTFCREPGRIADGSNGDIACDTYNRTAEDIQLLKSYGAKAYRFSISWSRVIPLGGRNDPVNEQGLNYYVKFAQDLAAAGIKPIVTLYQWDLPQALHDRYRGPLSKAEFVADFANYARILFRALGQTVKTWMTFTEPMVVSLLGYNTGFFAPGRSSDRSKSKDGDSSRECWIVAHSILLAHGVAAKIYREEFKPIYQGEIGIVLNASWAFPWDESSQGDNDASVKFREFNFQWFADPIYFGEYPQSMREQLGDRLPTWSPEEAALVKGSNDFFGLDYYTSVFVKHKNVPASLDDTVGNVEVLQFDKTGKPIGPETDSPWLRPSPQGFRNLLRFIHSRYQDKIYIAENGTSIKGESSLPLVAALEDQFRCDFYRDHIQQAIEARNEDGINIMMFMAWSLMDNFEWCDGYKVRFGVTYIDFKNGQKRYPEKSATILKKIFDEHIRR</sequence>
<gene>
    <name evidence="8" type="ORF">NW762_012602</name>
</gene>
<reference evidence="8" key="1">
    <citation type="submission" date="2022-09" db="EMBL/GenBank/DDBJ databases">
        <title>Fusarium specimens isolated from Avocado Roots.</title>
        <authorList>
            <person name="Stajich J."/>
            <person name="Roper C."/>
            <person name="Heimlech-Rivalta G."/>
        </authorList>
    </citation>
    <scope>NUCLEOTIDE SEQUENCE</scope>
    <source>
        <strain evidence="8">CF00136</strain>
    </source>
</reference>
<dbReference type="FunFam" id="3.20.20.80:FF:000011">
    <property type="entry name" value="Cytosolic beta-glucosidase"/>
    <property type="match status" value="1"/>
</dbReference>
<dbReference type="AlphaFoldDB" id="A0A9W8RNW8"/>
<organism evidence="8 9">
    <name type="scientific">Fusarium torreyae</name>
    <dbReference type="NCBI Taxonomy" id="1237075"/>
    <lineage>
        <taxon>Eukaryota</taxon>
        <taxon>Fungi</taxon>
        <taxon>Dikarya</taxon>
        <taxon>Ascomycota</taxon>
        <taxon>Pezizomycotina</taxon>
        <taxon>Sordariomycetes</taxon>
        <taxon>Hypocreomycetidae</taxon>
        <taxon>Hypocreales</taxon>
        <taxon>Nectriaceae</taxon>
        <taxon>Fusarium</taxon>
    </lineage>
</organism>
<evidence type="ECO:0000313" key="9">
    <source>
        <dbReference type="Proteomes" id="UP001152049"/>
    </source>
</evidence>
<dbReference type="SUPFAM" id="SSF51445">
    <property type="entry name" value="(Trans)glycosidases"/>
    <property type="match status" value="1"/>
</dbReference>
<keyword evidence="4" id="KW-0378">Hydrolase</keyword>
<comment type="catalytic activity">
    <reaction evidence="1">
        <text>Hydrolysis of terminal, non-reducing beta-D-glucosyl residues with release of beta-D-glucose.</text>
        <dbReference type="EC" id="3.2.1.21"/>
    </reaction>
</comment>
<dbReference type="PROSITE" id="PS00653">
    <property type="entry name" value="GLYCOSYL_HYDROL_F1_2"/>
    <property type="match status" value="1"/>
</dbReference>
<evidence type="ECO:0000256" key="5">
    <source>
        <dbReference type="ARBA" id="ARBA00023295"/>
    </source>
</evidence>